<keyword evidence="2" id="KW-1185">Reference proteome</keyword>
<gene>
    <name evidence="1" type="ORF">KIPB_017251</name>
</gene>
<dbReference type="EMBL" id="BDIP01011342">
    <property type="protein sequence ID" value="GIQ93062.1"/>
    <property type="molecule type" value="Genomic_DNA"/>
</dbReference>
<evidence type="ECO:0000313" key="2">
    <source>
        <dbReference type="Proteomes" id="UP000265618"/>
    </source>
</evidence>
<feature type="non-terminal residue" evidence="1">
    <location>
        <position position="1"/>
    </location>
</feature>
<accession>A0A9K3DDB4</accession>
<protein>
    <submittedName>
        <fullName evidence="1">Uncharacterized protein</fullName>
    </submittedName>
</protein>
<reference evidence="1 2" key="1">
    <citation type="journal article" date="2018" name="PLoS ONE">
        <title>The draft genome of Kipferlia bialata reveals reductive genome evolution in fornicate parasites.</title>
        <authorList>
            <person name="Tanifuji G."/>
            <person name="Takabayashi S."/>
            <person name="Kume K."/>
            <person name="Takagi M."/>
            <person name="Nakayama T."/>
            <person name="Kamikawa R."/>
            <person name="Inagaki Y."/>
            <person name="Hashimoto T."/>
        </authorList>
    </citation>
    <scope>NUCLEOTIDE SEQUENCE [LARGE SCALE GENOMIC DNA]</scope>
    <source>
        <strain evidence="1">NY0173</strain>
    </source>
</reference>
<feature type="non-terminal residue" evidence="1">
    <location>
        <position position="45"/>
    </location>
</feature>
<dbReference type="Proteomes" id="UP000265618">
    <property type="component" value="Unassembled WGS sequence"/>
</dbReference>
<organism evidence="1 2">
    <name type="scientific">Kipferlia bialata</name>
    <dbReference type="NCBI Taxonomy" id="797122"/>
    <lineage>
        <taxon>Eukaryota</taxon>
        <taxon>Metamonada</taxon>
        <taxon>Carpediemonas-like organisms</taxon>
        <taxon>Kipferlia</taxon>
    </lineage>
</organism>
<dbReference type="AlphaFoldDB" id="A0A9K3DDB4"/>
<sequence>SASVKKQMAFLANGVGHFVKAKGYSSLNHETVNEIFSDSFSLSLS</sequence>
<proteinExistence type="predicted"/>
<evidence type="ECO:0000313" key="1">
    <source>
        <dbReference type="EMBL" id="GIQ93062.1"/>
    </source>
</evidence>
<name>A0A9K3DDB4_9EUKA</name>
<comment type="caution">
    <text evidence="1">The sequence shown here is derived from an EMBL/GenBank/DDBJ whole genome shotgun (WGS) entry which is preliminary data.</text>
</comment>